<accession>L9KKJ0</accession>
<evidence type="ECO:0000313" key="2">
    <source>
        <dbReference type="Proteomes" id="UP000011518"/>
    </source>
</evidence>
<dbReference type="InParanoid" id="L9KKJ0"/>
<organism evidence="1 2">
    <name type="scientific">Tupaia chinensis</name>
    <name type="common">Chinese tree shrew</name>
    <name type="synonym">Tupaia belangeri chinensis</name>
    <dbReference type="NCBI Taxonomy" id="246437"/>
    <lineage>
        <taxon>Eukaryota</taxon>
        <taxon>Metazoa</taxon>
        <taxon>Chordata</taxon>
        <taxon>Craniata</taxon>
        <taxon>Vertebrata</taxon>
        <taxon>Euteleostomi</taxon>
        <taxon>Mammalia</taxon>
        <taxon>Eutheria</taxon>
        <taxon>Euarchontoglires</taxon>
        <taxon>Scandentia</taxon>
        <taxon>Tupaiidae</taxon>
        <taxon>Tupaia</taxon>
    </lineage>
</organism>
<dbReference type="Proteomes" id="UP000011518">
    <property type="component" value="Unassembled WGS sequence"/>
</dbReference>
<name>L9KKJ0_TUPCH</name>
<keyword evidence="2" id="KW-1185">Reference proteome</keyword>
<dbReference type="AlphaFoldDB" id="L9KKJ0"/>
<protein>
    <submittedName>
        <fullName evidence="1">Uncharacterized protein</fullName>
    </submittedName>
</protein>
<gene>
    <name evidence="1" type="ORF">TREES_T100014100</name>
</gene>
<evidence type="ECO:0000313" key="1">
    <source>
        <dbReference type="EMBL" id="ELW63268.1"/>
    </source>
</evidence>
<proteinExistence type="predicted"/>
<reference evidence="2" key="2">
    <citation type="journal article" date="2013" name="Nat. Commun.">
        <title>Genome of the Chinese tree shrew.</title>
        <authorList>
            <person name="Fan Y."/>
            <person name="Huang Z.Y."/>
            <person name="Cao C.C."/>
            <person name="Chen C.S."/>
            <person name="Chen Y.X."/>
            <person name="Fan D.D."/>
            <person name="He J."/>
            <person name="Hou H.L."/>
            <person name="Hu L."/>
            <person name="Hu X.T."/>
            <person name="Jiang X.T."/>
            <person name="Lai R."/>
            <person name="Lang Y.S."/>
            <person name="Liang B."/>
            <person name="Liao S.G."/>
            <person name="Mu D."/>
            <person name="Ma Y.Y."/>
            <person name="Niu Y.Y."/>
            <person name="Sun X.Q."/>
            <person name="Xia J.Q."/>
            <person name="Xiao J."/>
            <person name="Xiong Z.Q."/>
            <person name="Xu L."/>
            <person name="Yang L."/>
            <person name="Zhang Y."/>
            <person name="Zhao W."/>
            <person name="Zhao X.D."/>
            <person name="Zheng Y.T."/>
            <person name="Zhou J.M."/>
            <person name="Zhu Y.B."/>
            <person name="Zhang G.J."/>
            <person name="Wang J."/>
            <person name="Yao Y.G."/>
        </authorList>
    </citation>
    <scope>NUCLEOTIDE SEQUENCE [LARGE SCALE GENOMIC DNA]</scope>
</reference>
<sequence length="118" mass="12593">MCSGLPAGVLRNHPLTIQPFLRSGRCQHNHFTKETWQGKADPGLSAPASACHWQPSVQRSGQVGAWTACLNSRLLAQPLRHPGAAVLVYIGPTCRQHRAGCENPTHEAVAVLPSLGAS</sequence>
<dbReference type="EMBL" id="KB320787">
    <property type="protein sequence ID" value="ELW63268.1"/>
    <property type="molecule type" value="Genomic_DNA"/>
</dbReference>
<reference evidence="2" key="1">
    <citation type="submission" date="2012-07" db="EMBL/GenBank/DDBJ databases">
        <title>Genome of the Chinese tree shrew, a rising model animal genetically related to primates.</title>
        <authorList>
            <person name="Zhang G."/>
            <person name="Fan Y."/>
            <person name="Yao Y."/>
            <person name="Huang Z."/>
        </authorList>
    </citation>
    <scope>NUCLEOTIDE SEQUENCE [LARGE SCALE GENOMIC DNA]</scope>
</reference>